<gene>
    <name evidence="1" type="ORF">GH714_025550</name>
</gene>
<dbReference type="EMBL" id="JAAGAX010000006">
    <property type="protein sequence ID" value="KAF2311647.1"/>
    <property type="molecule type" value="Genomic_DNA"/>
</dbReference>
<evidence type="ECO:0000313" key="2">
    <source>
        <dbReference type="Proteomes" id="UP000467840"/>
    </source>
</evidence>
<dbReference type="AlphaFoldDB" id="A0A6A6MFG4"/>
<reference evidence="1 2" key="1">
    <citation type="journal article" date="2020" name="Mol. Plant">
        <title>The Chromosome-Based Rubber Tree Genome Provides New Insights into Spurge Genome Evolution and Rubber Biosynthesis.</title>
        <authorList>
            <person name="Liu J."/>
            <person name="Shi C."/>
            <person name="Shi C.C."/>
            <person name="Li W."/>
            <person name="Zhang Q.J."/>
            <person name="Zhang Y."/>
            <person name="Li K."/>
            <person name="Lu H.F."/>
            <person name="Shi C."/>
            <person name="Zhu S.T."/>
            <person name="Xiao Z.Y."/>
            <person name="Nan H."/>
            <person name="Yue Y."/>
            <person name="Zhu X.G."/>
            <person name="Wu Y."/>
            <person name="Hong X.N."/>
            <person name="Fan G.Y."/>
            <person name="Tong Y."/>
            <person name="Zhang D."/>
            <person name="Mao C.L."/>
            <person name="Liu Y.L."/>
            <person name="Hao S.J."/>
            <person name="Liu W.Q."/>
            <person name="Lv M.Q."/>
            <person name="Zhang H.B."/>
            <person name="Liu Y."/>
            <person name="Hu-Tang G.R."/>
            <person name="Wang J.P."/>
            <person name="Wang J.H."/>
            <person name="Sun Y.H."/>
            <person name="Ni S.B."/>
            <person name="Chen W.B."/>
            <person name="Zhang X.C."/>
            <person name="Jiao Y.N."/>
            <person name="Eichler E.E."/>
            <person name="Li G.H."/>
            <person name="Liu X."/>
            <person name="Gao L.Z."/>
        </authorList>
    </citation>
    <scope>NUCLEOTIDE SEQUENCE [LARGE SCALE GENOMIC DNA]</scope>
    <source>
        <strain evidence="2">cv. GT1</strain>
        <tissue evidence="1">Leaf</tissue>
    </source>
</reference>
<accession>A0A6A6MFG4</accession>
<sequence length="132" mass="14302">MDRSTQLSFDLEPEEIMDFPRTCLSQMITTAAAAIFLLSWSNGTSPVHIDALEAALAEASTANKTLIIAIVNKAYVEGDKPMLDRDIRVVSTVHANCCRTISAKIAALTAVIQNWKMLKSSSAAMSHPHLEG</sequence>
<comment type="caution">
    <text evidence="1">The sequence shown here is derived from an EMBL/GenBank/DDBJ whole genome shotgun (WGS) entry which is preliminary data.</text>
</comment>
<proteinExistence type="predicted"/>
<keyword evidence="2" id="KW-1185">Reference proteome</keyword>
<evidence type="ECO:0000313" key="1">
    <source>
        <dbReference type="EMBL" id="KAF2311647.1"/>
    </source>
</evidence>
<protein>
    <submittedName>
        <fullName evidence="1">Uncharacterized protein</fullName>
    </submittedName>
</protein>
<dbReference type="Proteomes" id="UP000467840">
    <property type="component" value="Chromosome 14"/>
</dbReference>
<dbReference type="PANTHER" id="PTHR46038">
    <property type="entry name" value="EXPRESSED PROTEIN-RELATED"/>
    <property type="match status" value="1"/>
</dbReference>
<organism evidence="1 2">
    <name type="scientific">Hevea brasiliensis</name>
    <name type="common">Para rubber tree</name>
    <name type="synonym">Siphonia brasiliensis</name>
    <dbReference type="NCBI Taxonomy" id="3981"/>
    <lineage>
        <taxon>Eukaryota</taxon>
        <taxon>Viridiplantae</taxon>
        <taxon>Streptophyta</taxon>
        <taxon>Embryophyta</taxon>
        <taxon>Tracheophyta</taxon>
        <taxon>Spermatophyta</taxon>
        <taxon>Magnoliopsida</taxon>
        <taxon>eudicotyledons</taxon>
        <taxon>Gunneridae</taxon>
        <taxon>Pentapetalae</taxon>
        <taxon>rosids</taxon>
        <taxon>fabids</taxon>
        <taxon>Malpighiales</taxon>
        <taxon>Euphorbiaceae</taxon>
        <taxon>Crotonoideae</taxon>
        <taxon>Micrandreae</taxon>
        <taxon>Hevea</taxon>
    </lineage>
</organism>
<name>A0A6A6MFG4_HEVBR</name>
<dbReference type="PANTHER" id="PTHR46038:SF29">
    <property type="entry name" value="NUCLEOTIDE-DIPHOSPHO-SUGAR TRANSFERASE DOMAIN-CONTAINING PROTEIN"/>
    <property type="match status" value="1"/>
</dbReference>
<dbReference type="InterPro" id="IPR044821">
    <property type="entry name" value="At1g28695/At4g15970-like"/>
</dbReference>